<keyword evidence="4" id="KW-1185">Reference proteome</keyword>
<dbReference type="RefSeq" id="WP_143936870.1">
    <property type="nucleotide sequence ID" value="NZ_VKKG01000001.1"/>
</dbReference>
<keyword evidence="2" id="KW-0812">Transmembrane</keyword>
<organism evidence="3 4">
    <name type="scientific">Tessaracoccus rhinocerotis</name>
    <dbReference type="NCBI Taxonomy" id="1689449"/>
    <lineage>
        <taxon>Bacteria</taxon>
        <taxon>Bacillati</taxon>
        <taxon>Actinomycetota</taxon>
        <taxon>Actinomycetes</taxon>
        <taxon>Propionibacteriales</taxon>
        <taxon>Propionibacteriaceae</taxon>
        <taxon>Tessaracoccus</taxon>
    </lineage>
</organism>
<name>A0A553K4Z2_9ACTN</name>
<feature type="compositionally biased region" description="Low complexity" evidence="1">
    <location>
        <begin position="40"/>
        <end position="63"/>
    </location>
</feature>
<keyword evidence="2" id="KW-0472">Membrane</keyword>
<proteinExistence type="predicted"/>
<comment type="caution">
    <text evidence="3">The sequence shown here is derived from an EMBL/GenBank/DDBJ whole genome shotgun (WGS) entry which is preliminary data.</text>
</comment>
<evidence type="ECO:0000256" key="2">
    <source>
        <dbReference type="SAM" id="Phobius"/>
    </source>
</evidence>
<reference evidence="3 4" key="1">
    <citation type="submission" date="2019-07" db="EMBL/GenBank/DDBJ databases">
        <authorList>
            <person name="Zhou L.-Y."/>
        </authorList>
    </citation>
    <scope>NUCLEOTIDE SEQUENCE [LARGE SCALE GENOMIC DNA]</scope>
    <source>
        <strain evidence="3 4">YIM 101269</strain>
    </source>
</reference>
<gene>
    <name evidence="3" type="ORF">FOJ82_02565</name>
</gene>
<dbReference type="EMBL" id="VKKG01000001">
    <property type="protein sequence ID" value="TRY19783.1"/>
    <property type="molecule type" value="Genomic_DNA"/>
</dbReference>
<dbReference type="InterPro" id="IPR021787">
    <property type="entry name" value="DUF3352"/>
</dbReference>
<evidence type="ECO:0000256" key="1">
    <source>
        <dbReference type="SAM" id="MobiDB-lite"/>
    </source>
</evidence>
<evidence type="ECO:0000313" key="3">
    <source>
        <dbReference type="EMBL" id="TRY19783.1"/>
    </source>
</evidence>
<protein>
    <submittedName>
        <fullName evidence="3">DUF3352 domain-containing protein</fullName>
    </submittedName>
</protein>
<feature type="transmembrane region" description="Helical" evidence="2">
    <location>
        <begin position="72"/>
        <end position="94"/>
    </location>
</feature>
<dbReference type="OrthoDB" id="5241887at2"/>
<feature type="compositionally biased region" description="Low complexity" evidence="1">
    <location>
        <begin position="1"/>
        <end position="33"/>
    </location>
</feature>
<evidence type="ECO:0000313" key="4">
    <source>
        <dbReference type="Proteomes" id="UP000317638"/>
    </source>
</evidence>
<dbReference type="Pfam" id="PF11832">
    <property type="entry name" value="DUF3352"/>
    <property type="match status" value="1"/>
</dbReference>
<keyword evidence="2" id="KW-1133">Transmembrane helix</keyword>
<sequence length="519" mass="54231">MSDNQMPGNWQPNPQGPQGPVHQQGNPQQFGPQGQPPQPQGQQYPPQQGYAPQGYAPQGQQAPVKKKSRTPIIVAAVVAVALVVGGGFLAFALLGGSTPAAAKGLPADSLAAVELNLNPSAGQKLAVKDFAEKFPELASEVGDVEGDYKKALWELIPDSEDKPDYDTEIKPWLGDSLALAILDVEAEEFVVSVQVTDEDAARAFAEAEFEGSSVEFIDDLMIVSEADAPADVEAIRSASLADDETYTADMAKLGADHLVTAWASEEFINQAIEASEGEVGIETAGFSAHGAAGIKISDGMAVLRGVSLSSQEIGDAELAGDFVSSLPAGGLGVLASAFSAESIDLLWQQLQPMYEQDPSMFDAFGVSSADDLGAVVGNQLALTFGWQGEEPQIGIKVSTDDPAKHQEVLETIASGIGIPGVQHSTDGDTVHTTWGMSPDELANPAETLGDNEAFGDVTETSGDTQSVLWVDVPALLSNEALGLGNSEEAKYLEPISGVGISGSTLDDGYAEFFVRVGTK</sequence>
<dbReference type="Proteomes" id="UP000317638">
    <property type="component" value="Unassembled WGS sequence"/>
</dbReference>
<accession>A0A553K4Z2</accession>
<feature type="region of interest" description="Disordered" evidence="1">
    <location>
        <begin position="1"/>
        <end position="63"/>
    </location>
</feature>
<dbReference type="AlphaFoldDB" id="A0A553K4Z2"/>